<keyword evidence="3" id="KW-0472">Membrane</keyword>
<keyword evidence="5" id="KW-1185">Reference proteome</keyword>
<feature type="compositionally biased region" description="Low complexity" evidence="2">
    <location>
        <begin position="68"/>
        <end position="78"/>
    </location>
</feature>
<keyword evidence="3" id="KW-0812">Transmembrane</keyword>
<accession>A0ABP8WN90</accession>
<comment type="similarity">
    <text evidence="1">Belongs to the UPF0749 family.</text>
</comment>
<evidence type="ECO:0000256" key="1">
    <source>
        <dbReference type="ARBA" id="ARBA00009108"/>
    </source>
</evidence>
<dbReference type="PANTHER" id="PTHR37313">
    <property type="entry name" value="UPF0749 PROTEIN RV1825"/>
    <property type="match status" value="1"/>
</dbReference>
<evidence type="ECO:0000256" key="3">
    <source>
        <dbReference type="SAM" id="Phobius"/>
    </source>
</evidence>
<sequence length="328" mass="34749">MADRPRPAAQAPAGDTDSERPGPPPLPERVTLPLLTLITQQSLDEDYRWAAERRRAARAQSGTDTDTDTSASVARPAGGRAGGLAAAAVVAVFGVMVTVAFVQTSRQEDVSDASRTTLISRIDGQRERVDAVQADLVALRTANAGLQDQATTLDDDEQAVEARLRRLQVRTGFVPVRGEGVRVVVEENPAAVEPEERVSDLDLTLLVNALWSAGAEAVSVNGQRVTALTAIRTSGDPIKVNSIGIAAPYTVLAIGDSAQLQADFYDTGSGLAFDGIARALGFTYELSGDDELSLPAGPGRFEQLRFARDPEAPPIDTRPDDQRGGRAP</sequence>
<evidence type="ECO:0000256" key="2">
    <source>
        <dbReference type="SAM" id="MobiDB-lite"/>
    </source>
</evidence>
<proteinExistence type="inferred from homology"/>
<dbReference type="EMBL" id="BAABIM010000003">
    <property type="protein sequence ID" value="GAA4692703.1"/>
    <property type="molecule type" value="Genomic_DNA"/>
</dbReference>
<feature type="transmembrane region" description="Helical" evidence="3">
    <location>
        <begin position="81"/>
        <end position="102"/>
    </location>
</feature>
<dbReference type="Gene3D" id="3.30.70.1880">
    <property type="entry name" value="Protein of unknown function DUF881"/>
    <property type="match status" value="1"/>
</dbReference>
<dbReference type="Proteomes" id="UP001500621">
    <property type="component" value="Unassembled WGS sequence"/>
</dbReference>
<organism evidence="4 5">
    <name type="scientific">Nocardioides nanhaiensis</name>
    <dbReference type="NCBI Taxonomy" id="1476871"/>
    <lineage>
        <taxon>Bacteria</taxon>
        <taxon>Bacillati</taxon>
        <taxon>Actinomycetota</taxon>
        <taxon>Actinomycetes</taxon>
        <taxon>Propionibacteriales</taxon>
        <taxon>Nocardioidaceae</taxon>
        <taxon>Nocardioides</taxon>
    </lineage>
</organism>
<dbReference type="InterPro" id="IPR010273">
    <property type="entry name" value="DUF881"/>
</dbReference>
<feature type="region of interest" description="Disordered" evidence="2">
    <location>
        <begin position="1"/>
        <end position="29"/>
    </location>
</feature>
<evidence type="ECO:0000313" key="5">
    <source>
        <dbReference type="Proteomes" id="UP001500621"/>
    </source>
</evidence>
<feature type="region of interest" description="Disordered" evidence="2">
    <location>
        <begin position="54"/>
        <end position="78"/>
    </location>
</feature>
<gene>
    <name evidence="4" type="ORF">GCM10023226_33320</name>
</gene>
<dbReference type="PANTHER" id="PTHR37313:SF1">
    <property type="entry name" value="UPF0749 PROTEIN RV1823"/>
    <property type="match status" value="1"/>
</dbReference>
<feature type="region of interest" description="Disordered" evidence="2">
    <location>
        <begin position="305"/>
        <end position="328"/>
    </location>
</feature>
<reference evidence="5" key="1">
    <citation type="journal article" date="2019" name="Int. J. Syst. Evol. Microbiol.">
        <title>The Global Catalogue of Microorganisms (GCM) 10K type strain sequencing project: providing services to taxonomists for standard genome sequencing and annotation.</title>
        <authorList>
            <consortium name="The Broad Institute Genomics Platform"/>
            <consortium name="The Broad Institute Genome Sequencing Center for Infectious Disease"/>
            <person name="Wu L."/>
            <person name="Ma J."/>
        </authorList>
    </citation>
    <scope>NUCLEOTIDE SEQUENCE [LARGE SCALE GENOMIC DNA]</scope>
    <source>
        <strain evidence="5">JCM 18127</strain>
    </source>
</reference>
<comment type="caution">
    <text evidence="4">The sequence shown here is derived from an EMBL/GenBank/DDBJ whole genome shotgun (WGS) entry which is preliminary data.</text>
</comment>
<keyword evidence="3" id="KW-1133">Transmembrane helix</keyword>
<name>A0ABP8WN90_9ACTN</name>
<evidence type="ECO:0000313" key="4">
    <source>
        <dbReference type="EMBL" id="GAA4692703.1"/>
    </source>
</evidence>
<dbReference type="RefSeq" id="WP_345267912.1">
    <property type="nucleotide sequence ID" value="NZ_BAABIM010000003.1"/>
</dbReference>
<protein>
    <submittedName>
        <fullName evidence="4">DUF881 domain-containing protein</fullName>
    </submittedName>
</protein>
<dbReference type="Pfam" id="PF05949">
    <property type="entry name" value="DUF881"/>
    <property type="match status" value="1"/>
</dbReference>